<protein>
    <recommendedName>
        <fullName evidence="10 11">UDP-N-acetylmuramoyl-tripeptide--D-alanyl-D-alanine ligase</fullName>
        <ecNumber evidence="10 11">6.3.2.10</ecNumber>
    </recommendedName>
    <alternativeName>
        <fullName evidence="10">D-alanyl-D-alanine-adding enzyme</fullName>
    </alternativeName>
</protein>
<dbReference type="EMBL" id="FOXF01000017">
    <property type="protein sequence ID" value="SFP35123.1"/>
    <property type="molecule type" value="Genomic_DNA"/>
</dbReference>
<keyword evidence="7 10" id="KW-0573">Peptidoglycan synthesis</keyword>
<evidence type="ECO:0000256" key="10">
    <source>
        <dbReference type="HAMAP-Rule" id="MF_02019"/>
    </source>
</evidence>
<keyword evidence="5 10" id="KW-0067">ATP-binding</keyword>
<keyword evidence="9 10" id="KW-0961">Cell wall biogenesis/degradation</keyword>
<dbReference type="NCBIfam" id="TIGR01143">
    <property type="entry name" value="murF"/>
    <property type="match status" value="1"/>
</dbReference>
<dbReference type="OrthoDB" id="9801978at2"/>
<dbReference type="GO" id="GO:0071555">
    <property type="term" value="P:cell wall organization"/>
    <property type="evidence" value="ECO:0007669"/>
    <property type="project" value="UniProtKB-KW"/>
</dbReference>
<dbReference type="InterPro" id="IPR000713">
    <property type="entry name" value="Mur_ligase_N"/>
</dbReference>
<dbReference type="Gene3D" id="3.90.190.20">
    <property type="entry name" value="Mur ligase, C-terminal domain"/>
    <property type="match status" value="1"/>
</dbReference>
<comment type="subcellular location">
    <subcellularLocation>
        <location evidence="10 11">Cytoplasm</location>
    </subcellularLocation>
</comment>
<dbReference type="InterPro" id="IPR051046">
    <property type="entry name" value="MurCDEF_CellWall_CoF430Synth"/>
</dbReference>
<feature type="binding site" evidence="10">
    <location>
        <begin position="108"/>
        <end position="114"/>
    </location>
    <ligand>
        <name>ATP</name>
        <dbReference type="ChEBI" id="CHEBI:30616"/>
    </ligand>
</feature>
<dbReference type="GO" id="GO:0005524">
    <property type="term" value="F:ATP binding"/>
    <property type="evidence" value="ECO:0007669"/>
    <property type="project" value="UniProtKB-UniRule"/>
</dbReference>
<dbReference type="InterPro" id="IPR013221">
    <property type="entry name" value="Mur_ligase_cen"/>
</dbReference>
<evidence type="ECO:0000256" key="8">
    <source>
        <dbReference type="ARBA" id="ARBA00023306"/>
    </source>
</evidence>
<dbReference type="Pfam" id="PF02875">
    <property type="entry name" value="Mur_ligase_C"/>
    <property type="match status" value="1"/>
</dbReference>
<evidence type="ECO:0000313" key="15">
    <source>
        <dbReference type="EMBL" id="SFP35123.1"/>
    </source>
</evidence>
<dbReference type="GO" id="GO:0047480">
    <property type="term" value="F:UDP-N-acetylmuramoyl-tripeptide-D-alanyl-D-alanine ligase activity"/>
    <property type="evidence" value="ECO:0007669"/>
    <property type="project" value="UniProtKB-UniRule"/>
</dbReference>
<evidence type="ECO:0000256" key="7">
    <source>
        <dbReference type="ARBA" id="ARBA00022984"/>
    </source>
</evidence>
<name>A0A662ZIJ6_9GAMM</name>
<dbReference type="GO" id="GO:0008766">
    <property type="term" value="F:UDP-N-acetylmuramoylalanyl-D-glutamyl-2,6-diaminopimelate-D-alanyl-D-alanine ligase activity"/>
    <property type="evidence" value="ECO:0007669"/>
    <property type="project" value="RHEA"/>
</dbReference>
<accession>A0A662ZIJ6</accession>
<evidence type="ECO:0000256" key="2">
    <source>
        <dbReference type="ARBA" id="ARBA00022598"/>
    </source>
</evidence>
<dbReference type="GO" id="GO:0009252">
    <property type="term" value="P:peptidoglycan biosynthetic process"/>
    <property type="evidence" value="ECO:0007669"/>
    <property type="project" value="UniProtKB-UniRule"/>
</dbReference>
<comment type="function">
    <text evidence="10 11">Involved in cell wall formation. Catalyzes the final step in the synthesis of UDP-N-acetylmuramoyl-pentapeptide, the precursor of murein.</text>
</comment>
<keyword evidence="4 10" id="KW-0547">Nucleotide-binding</keyword>
<evidence type="ECO:0000256" key="5">
    <source>
        <dbReference type="ARBA" id="ARBA00022840"/>
    </source>
</evidence>
<dbReference type="InterPro" id="IPR005863">
    <property type="entry name" value="UDP-N-AcMur_synth"/>
</dbReference>
<sequence length="459" mass="48856">MIPLKLKLIADFLEGELTGSPDEVVERVETDSRKDVRGALFIALKGERFDAHSFISDIAESGAKAVVVDHRCDVSVPQIIVGDTAKALGLVGKLNRRMSQAKVVSMTGTCGKTSVKEMTTAILKTMGSTVATQGNFNNAVGVPLSLLQISKDTEYAVIELGANHPGEINYIVNLAEPDAVAINNVGSAHLEGFGSLDGVYRAKSEILDYALGHGGRGVVNADNEYYSKWSAEYGNRLKLVSFSAEGKSDADFRAEKVTLQQNGCFSFELNSPLGKAEINLGVPGRHNVANALCAAALSSFVGAKLENVVKGLSSVAPCKGRLFVEKYGSVTLIDDAYNASVNAVKASIDTLSLFPGKKIFVFGDMGELGEGAKSLHSSVGEYALGKIDYFLTVGDLAKEASASFGNKGIHFNSKDELQNFINDFLKSNSSSTVAVKGAHFMHMEKIVDYIRALCGGSKC</sequence>
<dbReference type="Pfam" id="PF01225">
    <property type="entry name" value="Mur_ligase"/>
    <property type="match status" value="1"/>
</dbReference>
<dbReference type="Pfam" id="PF08245">
    <property type="entry name" value="Mur_ligase_M"/>
    <property type="match status" value="1"/>
</dbReference>
<dbReference type="InterPro" id="IPR036615">
    <property type="entry name" value="Mur_ligase_C_dom_sf"/>
</dbReference>
<keyword evidence="8 10" id="KW-0131">Cell cycle</keyword>
<evidence type="ECO:0000256" key="4">
    <source>
        <dbReference type="ARBA" id="ARBA00022741"/>
    </source>
</evidence>
<dbReference type="InterPro" id="IPR036565">
    <property type="entry name" value="Mur-like_cat_sf"/>
</dbReference>
<dbReference type="PANTHER" id="PTHR43024">
    <property type="entry name" value="UDP-N-ACETYLMURAMOYL-TRIPEPTIDE--D-ALANYL-D-ALANINE LIGASE"/>
    <property type="match status" value="1"/>
</dbReference>
<evidence type="ECO:0000313" key="16">
    <source>
        <dbReference type="Proteomes" id="UP000243745"/>
    </source>
</evidence>
<comment type="catalytic activity">
    <reaction evidence="10 11">
        <text>D-alanyl-D-alanine + UDP-N-acetyl-alpha-D-muramoyl-L-alanyl-gamma-D-glutamyl-meso-2,6-diaminopimelate + ATP = UDP-N-acetyl-alpha-D-muramoyl-L-alanyl-gamma-D-glutamyl-meso-2,6-diaminopimeloyl-D-alanyl-D-alanine + ADP + phosphate + H(+)</text>
        <dbReference type="Rhea" id="RHEA:28374"/>
        <dbReference type="ChEBI" id="CHEBI:15378"/>
        <dbReference type="ChEBI" id="CHEBI:30616"/>
        <dbReference type="ChEBI" id="CHEBI:43474"/>
        <dbReference type="ChEBI" id="CHEBI:57822"/>
        <dbReference type="ChEBI" id="CHEBI:61386"/>
        <dbReference type="ChEBI" id="CHEBI:83905"/>
        <dbReference type="ChEBI" id="CHEBI:456216"/>
        <dbReference type="EC" id="6.3.2.10"/>
    </reaction>
</comment>
<evidence type="ECO:0000259" key="12">
    <source>
        <dbReference type="Pfam" id="PF01225"/>
    </source>
</evidence>
<dbReference type="InterPro" id="IPR004101">
    <property type="entry name" value="Mur_ligase_C"/>
</dbReference>
<dbReference type="Proteomes" id="UP000243745">
    <property type="component" value="Unassembled WGS sequence"/>
</dbReference>
<dbReference type="InterPro" id="IPR035911">
    <property type="entry name" value="MurE/MurF_N"/>
</dbReference>
<dbReference type="RefSeq" id="WP_093141839.1">
    <property type="nucleotide sequence ID" value="NZ_FOXF01000017.1"/>
</dbReference>
<comment type="pathway">
    <text evidence="10 11">Cell wall biogenesis; peptidoglycan biosynthesis.</text>
</comment>
<reference evidence="15 16" key="1">
    <citation type="submission" date="2016-10" db="EMBL/GenBank/DDBJ databases">
        <authorList>
            <person name="Varghese N."/>
            <person name="Submissions S."/>
        </authorList>
    </citation>
    <scope>NUCLEOTIDE SEQUENCE [LARGE SCALE GENOMIC DNA]</scope>
    <source>
        <strain evidence="15 16">DSM 1361</strain>
    </source>
</reference>
<keyword evidence="16" id="KW-1185">Reference proteome</keyword>
<dbReference type="Gene3D" id="3.40.1190.10">
    <property type="entry name" value="Mur-like, catalytic domain"/>
    <property type="match status" value="1"/>
</dbReference>
<organism evidence="15 16">
    <name type="scientific">Ruminobacter amylophilus</name>
    <dbReference type="NCBI Taxonomy" id="867"/>
    <lineage>
        <taxon>Bacteria</taxon>
        <taxon>Pseudomonadati</taxon>
        <taxon>Pseudomonadota</taxon>
        <taxon>Gammaproteobacteria</taxon>
        <taxon>Aeromonadales</taxon>
        <taxon>Succinivibrionaceae</taxon>
        <taxon>Ruminobacter</taxon>
    </lineage>
</organism>
<dbReference type="HAMAP" id="MF_02019">
    <property type="entry name" value="MurF"/>
    <property type="match status" value="1"/>
</dbReference>
<evidence type="ECO:0000256" key="1">
    <source>
        <dbReference type="ARBA" id="ARBA00022490"/>
    </source>
</evidence>
<evidence type="ECO:0000256" key="9">
    <source>
        <dbReference type="ARBA" id="ARBA00023316"/>
    </source>
</evidence>
<evidence type="ECO:0000256" key="3">
    <source>
        <dbReference type="ARBA" id="ARBA00022618"/>
    </source>
</evidence>
<evidence type="ECO:0000256" key="6">
    <source>
        <dbReference type="ARBA" id="ARBA00022960"/>
    </source>
</evidence>
<dbReference type="SUPFAM" id="SSF53244">
    <property type="entry name" value="MurD-like peptide ligases, peptide-binding domain"/>
    <property type="match status" value="1"/>
</dbReference>
<feature type="domain" description="Mur ligase N-terminal catalytic" evidence="12">
    <location>
        <begin position="27"/>
        <end position="75"/>
    </location>
</feature>
<keyword evidence="6 10" id="KW-0133">Cell shape</keyword>
<dbReference type="SUPFAM" id="SSF53623">
    <property type="entry name" value="MurD-like peptide ligases, catalytic domain"/>
    <property type="match status" value="1"/>
</dbReference>
<dbReference type="GO" id="GO:0008360">
    <property type="term" value="P:regulation of cell shape"/>
    <property type="evidence" value="ECO:0007669"/>
    <property type="project" value="UniProtKB-KW"/>
</dbReference>
<dbReference type="GO" id="GO:0005737">
    <property type="term" value="C:cytoplasm"/>
    <property type="evidence" value="ECO:0007669"/>
    <property type="project" value="UniProtKB-SubCell"/>
</dbReference>
<dbReference type="Gene3D" id="3.40.1390.10">
    <property type="entry name" value="MurE/MurF, N-terminal domain"/>
    <property type="match status" value="1"/>
</dbReference>
<feature type="domain" description="Mur ligase C-terminal" evidence="13">
    <location>
        <begin position="324"/>
        <end position="438"/>
    </location>
</feature>
<dbReference type="UniPathway" id="UPA00219"/>
<keyword evidence="2 10" id="KW-0436">Ligase</keyword>
<evidence type="ECO:0000256" key="11">
    <source>
        <dbReference type="RuleBase" id="RU004136"/>
    </source>
</evidence>
<dbReference type="EC" id="6.3.2.10" evidence="10 11"/>
<proteinExistence type="inferred from homology"/>
<gene>
    <name evidence="10" type="primary">murF</name>
    <name evidence="15" type="ORF">SAMN02910344_01158</name>
</gene>
<comment type="similarity">
    <text evidence="10">Belongs to the MurCDEF family. MurF subfamily.</text>
</comment>
<dbReference type="GO" id="GO:0051301">
    <property type="term" value="P:cell division"/>
    <property type="evidence" value="ECO:0007669"/>
    <property type="project" value="UniProtKB-KW"/>
</dbReference>
<keyword evidence="3 10" id="KW-0132">Cell division</keyword>
<evidence type="ECO:0000259" key="14">
    <source>
        <dbReference type="Pfam" id="PF08245"/>
    </source>
</evidence>
<keyword evidence="1 10" id="KW-0963">Cytoplasm</keyword>
<evidence type="ECO:0000259" key="13">
    <source>
        <dbReference type="Pfam" id="PF02875"/>
    </source>
</evidence>
<feature type="domain" description="Mur ligase central" evidence="14">
    <location>
        <begin position="107"/>
        <end position="297"/>
    </location>
</feature>
<dbReference type="PANTHER" id="PTHR43024:SF1">
    <property type="entry name" value="UDP-N-ACETYLMURAMOYL-TRIPEPTIDE--D-ALANYL-D-ALANINE LIGASE"/>
    <property type="match status" value="1"/>
</dbReference>
<dbReference type="AlphaFoldDB" id="A0A662ZIJ6"/>
<dbReference type="SUPFAM" id="SSF63418">
    <property type="entry name" value="MurE/MurF N-terminal domain"/>
    <property type="match status" value="1"/>
</dbReference>